<dbReference type="InterPro" id="IPR047068">
    <property type="entry name" value="KLHL23_BACK"/>
</dbReference>
<dbReference type="InterPro" id="IPR000210">
    <property type="entry name" value="BTB/POZ_dom"/>
</dbReference>
<dbReference type="InterPro" id="IPR006236">
    <property type="entry name" value="PGDH"/>
</dbReference>
<dbReference type="SUPFAM" id="SSF52283">
    <property type="entry name" value="Formate/glycerate dehydrogenase catalytic domain-like"/>
    <property type="match status" value="1"/>
</dbReference>
<dbReference type="InterPro" id="IPR011333">
    <property type="entry name" value="SKP1/BTB/POZ_sf"/>
</dbReference>
<name>A0A4W3I9V9_CALMI</name>
<dbReference type="FunFam" id="1.25.40.420:FF:000001">
    <property type="entry name" value="Kelch-like family member 12"/>
    <property type="match status" value="1"/>
</dbReference>
<organism evidence="17 18">
    <name type="scientific">Callorhinchus milii</name>
    <name type="common">Ghost shark</name>
    <dbReference type="NCBI Taxonomy" id="7868"/>
    <lineage>
        <taxon>Eukaryota</taxon>
        <taxon>Metazoa</taxon>
        <taxon>Chordata</taxon>
        <taxon>Craniata</taxon>
        <taxon>Vertebrata</taxon>
        <taxon>Chondrichthyes</taxon>
        <taxon>Holocephali</taxon>
        <taxon>Chimaeriformes</taxon>
        <taxon>Callorhinchidae</taxon>
        <taxon>Callorhinchus</taxon>
    </lineage>
</organism>
<dbReference type="InterPro" id="IPR029753">
    <property type="entry name" value="D-isomer_DH_CS"/>
</dbReference>
<evidence type="ECO:0000313" key="18">
    <source>
        <dbReference type="Proteomes" id="UP000314986"/>
    </source>
</evidence>
<keyword evidence="12 15" id="KW-0520">NAD</keyword>
<keyword evidence="13 15" id="KW-0718">Serine biosynthesis</keyword>
<dbReference type="FunFam" id="3.30.1330.90:FF:000005">
    <property type="entry name" value="D-3-phosphoglycerate dehydrogenase"/>
    <property type="match status" value="1"/>
</dbReference>
<comment type="subunit">
    <text evidence="3">Homotetramer.</text>
</comment>
<dbReference type="SMART" id="SM00225">
    <property type="entry name" value="BTB"/>
    <property type="match status" value="1"/>
</dbReference>
<dbReference type="Gene3D" id="3.30.710.10">
    <property type="entry name" value="Potassium Channel Kv1.1, Chain A"/>
    <property type="match status" value="1"/>
</dbReference>
<evidence type="ECO:0000256" key="1">
    <source>
        <dbReference type="ARBA" id="ARBA00005216"/>
    </source>
</evidence>
<dbReference type="PROSITE" id="PS50097">
    <property type="entry name" value="BTB"/>
    <property type="match status" value="1"/>
</dbReference>
<evidence type="ECO:0000256" key="8">
    <source>
        <dbReference type="ARBA" id="ARBA00022605"/>
    </source>
</evidence>
<reference evidence="18" key="2">
    <citation type="journal article" date="2007" name="PLoS Biol.">
        <title>Survey sequencing and comparative analysis of the elephant shark (Callorhinchus milii) genome.</title>
        <authorList>
            <person name="Venkatesh B."/>
            <person name="Kirkness E.F."/>
            <person name="Loh Y.H."/>
            <person name="Halpern A.L."/>
            <person name="Lee A.P."/>
            <person name="Johnson J."/>
            <person name="Dandona N."/>
            <person name="Viswanathan L.D."/>
            <person name="Tay A."/>
            <person name="Venter J.C."/>
            <person name="Strausberg R.L."/>
            <person name="Brenner S."/>
        </authorList>
    </citation>
    <scope>NUCLEOTIDE SEQUENCE [LARGE SCALE GENOMIC DNA]</scope>
</reference>
<dbReference type="NCBIfam" id="TIGR01327">
    <property type="entry name" value="PGDH"/>
    <property type="match status" value="1"/>
</dbReference>
<proteinExistence type="inferred from homology"/>
<dbReference type="OrthoDB" id="7956040at2759"/>
<evidence type="ECO:0000256" key="7">
    <source>
        <dbReference type="ARBA" id="ARBA00022553"/>
    </source>
</evidence>
<keyword evidence="8 15" id="KW-0028">Amino-acid biosynthesis</keyword>
<dbReference type="PROSITE" id="PS00670">
    <property type="entry name" value="D_2_HYDROXYACID_DH_2"/>
    <property type="match status" value="1"/>
</dbReference>
<evidence type="ECO:0000256" key="14">
    <source>
        <dbReference type="ARBA" id="ARBA00048731"/>
    </source>
</evidence>
<dbReference type="Gene3D" id="2.120.10.80">
    <property type="entry name" value="Kelch-type beta propeller"/>
    <property type="match status" value="2"/>
</dbReference>
<dbReference type="AlphaFoldDB" id="A0A4W3I9V9"/>
<dbReference type="SUPFAM" id="SSF51735">
    <property type="entry name" value="NAD(P)-binding Rossmann-fold domains"/>
    <property type="match status" value="1"/>
</dbReference>
<dbReference type="Pfam" id="PF24681">
    <property type="entry name" value="Kelch_KLHDC2_KLHL20_DRC7"/>
    <property type="match status" value="1"/>
</dbReference>
<dbReference type="InterPro" id="IPR045626">
    <property type="entry name" value="PGDH_ASB_dom"/>
</dbReference>
<dbReference type="KEGG" id="cmk:103176438"/>
<dbReference type="GO" id="GO:0004617">
    <property type="term" value="F:phosphoglycerate dehydrogenase activity"/>
    <property type="evidence" value="ECO:0007669"/>
    <property type="project" value="UniProtKB-EC"/>
</dbReference>
<comment type="catalytic activity">
    <reaction evidence="14 15">
        <text>(2R)-3-phosphoglycerate + NAD(+) = 3-phosphooxypyruvate + NADH + H(+)</text>
        <dbReference type="Rhea" id="RHEA:12641"/>
        <dbReference type="ChEBI" id="CHEBI:15378"/>
        <dbReference type="ChEBI" id="CHEBI:18110"/>
        <dbReference type="ChEBI" id="CHEBI:57540"/>
        <dbReference type="ChEBI" id="CHEBI:57945"/>
        <dbReference type="ChEBI" id="CHEBI:58272"/>
        <dbReference type="EC" id="1.1.1.95"/>
    </reaction>
</comment>
<dbReference type="SUPFAM" id="SSF54695">
    <property type="entry name" value="POZ domain"/>
    <property type="match status" value="1"/>
</dbReference>
<dbReference type="Pfam" id="PF01344">
    <property type="entry name" value="Kelch_1"/>
    <property type="match status" value="1"/>
</dbReference>
<dbReference type="EC" id="1.1.1.95" evidence="4 15"/>
<keyword evidence="7" id="KW-0597">Phosphoprotein</keyword>
<gene>
    <name evidence="17" type="primary">LOC103176438</name>
</gene>
<reference evidence="18" key="3">
    <citation type="journal article" date="2014" name="Nature">
        <title>Elephant shark genome provides unique insights into gnathostome evolution.</title>
        <authorList>
            <consortium name="International Elephant Shark Genome Sequencing Consortium"/>
            <person name="Venkatesh B."/>
            <person name="Lee A.P."/>
            <person name="Ravi V."/>
            <person name="Maurya A.K."/>
            <person name="Lian M.M."/>
            <person name="Swann J.B."/>
            <person name="Ohta Y."/>
            <person name="Flajnik M.F."/>
            <person name="Sutoh Y."/>
            <person name="Kasahara M."/>
            <person name="Hoon S."/>
            <person name="Gangu V."/>
            <person name="Roy S.W."/>
            <person name="Irimia M."/>
            <person name="Korzh V."/>
            <person name="Kondrychyn I."/>
            <person name="Lim Z.W."/>
            <person name="Tay B.H."/>
            <person name="Tohari S."/>
            <person name="Kong K.W."/>
            <person name="Ho S."/>
            <person name="Lorente-Galdos B."/>
            <person name="Quilez J."/>
            <person name="Marques-Bonet T."/>
            <person name="Raney B.J."/>
            <person name="Ingham P.W."/>
            <person name="Tay A."/>
            <person name="Hillier L.W."/>
            <person name="Minx P."/>
            <person name="Boehm T."/>
            <person name="Wilson R.K."/>
            <person name="Brenner S."/>
            <person name="Warren W.C."/>
        </authorList>
    </citation>
    <scope>NUCLEOTIDE SEQUENCE [LARGE SCALE GENOMIC DNA]</scope>
</reference>
<dbReference type="Gene3D" id="3.40.50.720">
    <property type="entry name" value="NAD(P)-binding Rossmann-like Domain"/>
    <property type="match status" value="2"/>
</dbReference>
<dbReference type="Proteomes" id="UP000314986">
    <property type="component" value="Unassembled WGS sequence"/>
</dbReference>
<dbReference type="Pfam" id="PF02826">
    <property type="entry name" value="2-Hacid_dh_C"/>
    <property type="match status" value="1"/>
</dbReference>
<dbReference type="Pfam" id="PF19304">
    <property type="entry name" value="PGDH_inter"/>
    <property type="match status" value="1"/>
</dbReference>
<dbReference type="CDD" id="cd18462">
    <property type="entry name" value="BACK_KLHL23"/>
    <property type="match status" value="1"/>
</dbReference>
<dbReference type="SUPFAM" id="SSF143548">
    <property type="entry name" value="Serine metabolism enzymes domain"/>
    <property type="match status" value="1"/>
</dbReference>
<dbReference type="InterPro" id="IPR006652">
    <property type="entry name" value="Kelch_1"/>
</dbReference>
<dbReference type="PROSITE" id="PS00065">
    <property type="entry name" value="D_2_HYDROXYACID_DH_1"/>
    <property type="match status" value="1"/>
</dbReference>
<evidence type="ECO:0000313" key="17">
    <source>
        <dbReference type="Ensembl" id="ENSCMIP00000025537.1"/>
    </source>
</evidence>
<dbReference type="InterPro" id="IPR029009">
    <property type="entry name" value="ASB_dom_sf"/>
</dbReference>
<evidence type="ECO:0000256" key="13">
    <source>
        <dbReference type="ARBA" id="ARBA00023299"/>
    </source>
</evidence>
<comment type="pathway">
    <text evidence="1 15">Amino-acid biosynthesis; L-serine biosynthesis; L-serine from 3-phospho-D-glycerate: step 1/3.</text>
</comment>
<dbReference type="CDD" id="cd18252">
    <property type="entry name" value="BTB_POZ_KLHL23"/>
    <property type="match status" value="1"/>
</dbReference>
<dbReference type="InterPro" id="IPR015915">
    <property type="entry name" value="Kelch-typ_b-propeller"/>
</dbReference>
<evidence type="ECO:0000256" key="2">
    <source>
        <dbReference type="ARBA" id="ARBA00005854"/>
    </source>
</evidence>
<evidence type="ECO:0000256" key="4">
    <source>
        <dbReference type="ARBA" id="ARBA00013143"/>
    </source>
</evidence>
<keyword evidence="6" id="KW-0880">Kelch repeat</keyword>
<dbReference type="InterPro" id="IPR011705">
    <property type="entry name" value="BACK"/>
</dbReference>
<dbReference type="UniPathway" id="UPA00135">
    <property type="reaction ID" value="UER00196"/>
</dbReference>
<keyword evidence="9" id="KW-0677">Repeat</keyword>
<evidence type="ECO:0000256" key="15">
    <source>
        <dbReference type="RuleBase" id="RU363003"/>
    </source>
</evidence>
<dbReference type="InterPro" id="IPR006140">
    <property type="entry name" value="D-isomer_DH_NAD-bd"/>
</dbReference>
<keyword evidence="10" id="KW-0007">Acetylation</keyword>
<feature type="domain" description="BTB" evidence="16">
    <location>
        <begin position="515"/>
        <end position="583"/>
    </location>
</feature>
<reference evidence="17" key="4">
    <citation type="submission" date="2025-08" db="UniProtKB">
        <authorList>
            <consortium name="Ensembl"/>
        </authorList>
    </citation>
    <scope>IDENTIFICATION</scope>
</reference>
<dbReference type="SMART" id="SM00875">
    <property type="entry name" value="BACK"/>
    <property type="match status" value="1"/>
</dbReference>
<dbReference type="Gene3D" id="1.25.40.420">
    <property type="match status" value="1"/>
</dbReference>
<evidence type="ECO:0000256" key="12">
    <source>
        <dbReference type="ARBA" id="ARBA00023027"/>
    </source>
</evidence>
<dbReference type="PANTHER" id="PTHR24412">
    <property type="entry name" value="KELCH PROTEIN"/>
    <property type="match status" value="1"/>
</dbReference>
<dbReference type="InterPro" id="IPR029752">
    <property type="entry name" value="D-isomer_DH_CS1"/>
</dbReference>
<evidence type="ECO:0000259" key="16">
    <source>
        <dbReference type="PROSITE" id="PS50097"/>
    </source>
</evidence>
<dbReference type="Pfam" id="PF07707">
    <property type="entry name" value="BACK"/>
    <property type="match status" value="1"/>
</dbReference>
<dbReference type="InterPro" id="IPR036291">
    <property type="entry name" value="NAD(P)-bd_dom_sf"/>
</dbReference>
<keyword evidence="11 15" id="KW-0560">Oxidoreductase</keyword>
<comment type="similarity">
    <text evidence="2 15">Belongs to the D-isomer specific 2-hydroxyacid dehydrogenase family.</text>
</comment>
<dbReference type="SMART" id="SM00612">
    <property type="entry name" value="Kelch"/>
    <property type="match status" value="6"/>
</dbReference>
<evidence type="ECO:0000256" key="3">
    <source>
        <dbReference type="ARBA" id="ARBA00011881"/>
    </source>
</evidence>
<reference evidence="18" key="1">
    <citation type="journal article" date="2006" name="Science">
        <title>Ancient noncoding elements conserved in the human genome.</title>
        <authorList>
            <person name="Venkatesh B."/>
            <person name="Kirkness E.F."/>
            <person name="Loh Y.H."/>
            <person name="Halpern A.L."/>
            <person name="Lee A.P."/>
            <person name="Johnson J."/>
            <person name="Dandona N."/>
            <person name="Viswanathan L.D."/>
            <person name="Tay A."/>
            <person name="Venter J.C."/>
            <person name="Strausberg R.L."/>
            <person name="Brenner S."/>
        </authorList>
    </citation>
    <scope>NUCLEOTIDE SEQUENCE [LARGE SCALE GENOMIC DNA]</scope>
</reference>
<protein>
    <recommendedName>
        <fullName evidence="5 15">D-3-phosphoglycerate dehydrogenase</fullName>
        <ecNumber evidence="4 15">1.1.1.95</ecNumber>
    </recommendedName>
</protein>
<dbReference type="Pfam" id="PF00651">
    <property type="entry name" value="BTB"/>
    <property type="match status" value="1"/>
</dbReference>
<reference evidence="17" key="5">
    <citation type="submission" date="2025-09" db="UniProtKB">
        <authorList>
            <consortium name="Ensembl"/>
        </authorList>
    </citation>
    <scope>IDENTIFICATION</scope>
</reference>
<dbReference type="FunFam" id="3.40.50.720:FF:000616">
    <property type="entry name" value="D-3-phosphoglycerate dehydrogenase 2 chloroplastic"/>
    <property type="match status" value="1"/>
</dbReference>
<evidence type="ECO:0000256" key="11">
    <source>
        <dbReference type="ARBA" id="ARBA00023002"/>
    </source>
</evidence>
<dbReference type="InterPro" id="IPR030566">
    <property type="entry name" value="BTB_POZ_KLHL23"/>
</dbReference>
<dbReference type="Ensembl" id="ENSCMIT00000025960.1">
    <property type="protein sequence ID" value="ENSCMIP00000025537.1"/>
    <property type="gene ID" value="ENSCMIG00000011178.1"/>
</dbReference>
<dbReference type="CDD" id="cd12173">
    <property type="entry name" value="PGDH_4"/>
    <property type="match status" value="1"/>
</dbReference>
<evidence type="ECO:0000256" key="9">
    <source>
        <dbReference type="ARBA" id="ARBA00022737"/>
    </source>
</evidence>
<dbReference type="FunFam" id="3.40.50.720:FF:000021">
    <property type="entry name" value="D-3-phosphoglycerate dehydrogenase"/>
    <property type="match status" value="1"/>
</dbReference>
<evidence type="ECO:0000256" key="10">
    <source>
        <dbReference type="ARBA" id="ARBA00022990"/>
    </source>
</evidence>
<dbReference type="GO" id="GO:0006564">
    <property type="term" value="P:L-serine biosynthetic process"/>
    <property type="evidence" value="ECO:0007669"/>
    <property type="project" value="UniProtKB-KW"/>
</dbReference>
<dbReference type="InParanoid" id="A0A4W3I9V9"/>
<sequence>MALAIHKILISESVDAVCKNILEQNGIEVVARNQMAKNELLAEIKDYDGLIVRSGTKVTADVINAAKNLKIIGRAGVGVDNVDVNASTRNGIIVMNTPNGNTLSAAELTCAMILCLARQIPQGTASMRAGKWDRKKFMGVELFGKTLGIVGLGRIGKEVATRMQSFGMKTIGYDPIVPAEVAATFGVDFMSLPQLWPLCDFITVHTPLVPATKGLLNTESFAKCKKGVKVINCARGGIIDEEALLQALESGQCGGAGLDVFGEEPPKNTALVNHPNVVSCPHLGASTHEAQRRCGEDIANQIVDVVKGKALVGAVNAQALTSAMDLETKPWIQLGEALGVMGQALAGKVNDQMKVKVTTLGESLRTAKNYLTSAVMVGLLKGASENYVNLINAPLFGKEAGLSITSQHRDSFPESATGALSLEISTPGASYKLLGSVQGNVPVMLGLDGARLAQAVLLKGNLLIYKAESNPQTVLSVGEMAVQGDDEYSYEFKDSCHSMEFLDAFKEFYLNGLFADITLQCVSGQLFHCHKAALAACSTYFKIMFTADMKEKGNKVIKLPGVDHSILEALVCYVYTSEVVITEKNVQSLLEAADLLQFISVKKACEDFLARHLDVDNCLGMHSFGEFHVCTDLEKESRRMILSRFEEVSRQDEFLELSKDKLFFILSRDNLNVWKEDVLLEAIVKWIAYDVKNRIECVEELLRYIDVDLDELYLRTALELHGRRLLTSNIKMRSLKCHILKEKQNNLNPLSWKPTCNMFIVGGYYWHPLSEVHVWNPLTNSWIQGSQMPDHTRESYSVSALGAHIYVTGGYRSDNLEALDTVWIYNAERDDWTEGSPMLNARYYHCSITMSGCVYAMGGYTGGAPNQEAEFYDPLKKRWIPIANMLKGVGNATACVLRDVIYVIGGHYGYRGSSTYDKIQSYTSDLNEWTIVTITPHPEYGLCSVGLYDKLYLVGGQTTITECYDPEKNQWRQIAQMNERRMESGALVMNGCIYVTGGYSYSKGTYLQSIEKYDPEQDSWEIVGNLPSAMRSHGCVSVYNVSS</sequence>
<dbReference type="PANTHER" id="PTHR24412:SF304">
    <property type="entry name" value="KELCH-LIKE PROTEIN 23"/>
    <property type="match status" value="1"/>
</dbReference>
<dbReference type="Pfam" id="PF00389">
    <property type="entry name" value="2-Hacid_dh"/>
    <property type="match status" value="1"/>
</dbReference>
<evidence type="ECO:0000256" key="5">
    <source>
        <dbReference type="ARBA" id="ARBA00021582"/>
    </source>
</evidence>
<dbReference type="SUPFAM" id="SSF117281">
    <property type="entry name" value="Kelch motif"/>
    <property type="match status" value="1"/>
</dbReference>
<dbReference type="GeneTree" id="ENSGT00940000159106"/>
<accession>A0A4W3I9V9</accession>
<dbReference type="InterPro" id="IPR006139">
    <property type="entry name" value="D-isomer_2_OHA_DH_cat_dom"/>
</dbReference>
<dbReference type="Gene3D" id="3.30.1330.90">
    <property type="entry name" value="D-3-phosphoglycerate dehydrogenase, domain 3"/>
    <property type="match status" value="1"/>
</dbReference>
<keyword evidence="18" id="KW-1185">Reference proteome</keyword>
<dbReference type="STRING" id="7868.ENSCMIP00000025537"/>
<dbReference type="GeneID" id="103176438"/>
<evidence type="ECO:0000256" key="6">
    <source>
        <dbReference type="ARBA" id="ARBA00022441"/>
    </source>
</evidence>
<dbReference type="GO" id="GO:0051287">
    <property type="term" value="F:NAD binding"/>
    <property type="evidence" value="ECO:0007669"/>
    <property type="project" value="UniProtKB-UniRule"/>
</dbReference>